<keyword evidence="6" id="KW-0399">Innate immunity</keyword>
<dbReference type="FunFam" id="2.60.200.10:FF:000007">
    <property type="entry name" value="Interferon regulatory factor 7"/>
    <property type="match status" value="1"/>
</dbReference>
<dbReference type="PROSITE" id="PS51507">
    <property type="entry name" value="IRF_2"/>
    <property type="match status" value="1"/>
</dbReference>
<dbReference type="InterPro" id="IPR008984">
    <property type="entry name" value="SMAD_FHA_dom_sf"/>
</dbReference>
<dbReference type="GO" id="GO:0005634">
    <property type="term" value="C:nucleus"/>
    <property type="evidence" value="ECO:0007669"/>
    <property type="project" value="UniProtKB-SubCell"/>
</dbReference>
<dbReference type="Gene3D" id="2.60.200.10">
    <property type="match status" value="1"/>
</dbReference>
<dbReference type="PRINTS" id="PR00267">
    <property type="entry name" value="INTFRNREGFCT"/>
</dbReference>
<keyword evidence="18" id="KW-1185">Reference proteome</keyword>
<keyword evidence="7" id="KW-0832">Ubl conjugation</keyword>
<evidence type="ECO:0000256" key="11">
    <source>
        <dbReference type="ARBA" id="ARBA00023125"/>
    </source>
</evidence>
<dbReference type="GeneTree" id="ENSGT00940000160931"/>
<reference evidence="17 18" key="1">
    <citation type="journal article" date="2010" name="Nature">
        <title>The sequence and de novo assembly of the giant panda genome.</title>
        <authorList>
            <person name="Li R."/>
            <person name="Fan W."/>
            <person name="Tian G."/>
            <person name="Zhu H."/>
            <person name="He L."/>
            <person name="Cai J."/>
            <person name="Huang Q."/>
            <person name="Cai Q."/>
            <person name="Li B."/>
            <person name="Bai Y."/>
            <person name="Zhang Z."/>
            <person name="Zhang Y."/>
            <person name="Wang W."/>
            <person name="Li J."/>
            <person name="Wei F."/>
            <person name="Li H."/>
            <person name="Jian M."/>
            <person name="Li J."/>
            <person name="Zhang Z."/>
            <person name="Nielsen R."/>
            <person name="Li D."/>
            <person name="Gu W."/>
            <person name="Yang Z."/>
            <person name="Xuan Z."/>
            <person name="Ryder O.A."/>
            <person name="Leung F.C."/>
            <person name="Zhou Y."/>
            <person name="Cao J."/>
            <person name="Sun X."/>
            <person name="Fu Y."/>
            <person name="Fang X."/>
            <person name="Guo X."/>
            <person name="Wang B."/>
            <person name="Hou R."/>
            <person name="Shen F."/>
            <person name="Mu B."/>
            <person name="Ni P."/>
            <person name="Lin R."/>
            <person name="Qian W."/>
            <person name="Wang G."/>
            <person name="Yu C."/>
            <person name="Nie W."/>
            <person name="Wang J."/>
            <person name="Wu Z."/>
            <person name="Liang H."/>
            <person name="Min J."/>
            <person name="Wu Q."/>
            <person name="Cheng S."/>
            <person name="Ruan J."/>
            <person name="Wang M."/>
            <person name="Shi Z."/>
            <person name="Wen M."/>
            <person name="Liu B."/>
            <person name="Ren X."/>
            <person name="Zheng H."/>
            <person name="Dong D."/>
            <person name="Cook K."/>
            <person name="Shan G."/>
            <person name="Zhang H."/>
            <person name="Kosiol C."/>
            <person name="Xie X."/>
            <person name="Lu Z."/>
            <person name="Zheng H."/>
            <person name="Li Y."/>
            <person name="Steiner C.C."/>
            <person name="Lam T.T."/>
            <person name="Lin S."/>
            <person name="Zhang Q."/>
            <person name="Li G."/>
            <person name="Tian J."/>
            <person name="Gong T."/>
            <person name="Liu H."/>
            <person name="Zhang D."/>
            <person name="Fang L."/>
            <person name="Ye C."/>
            <person name="Zhang J."/>
            <person name="Hu W."/>
            <person name="Xu A."/>
            <person name="Ren Y."/>
            <person name="Zhang G."/>
            <person name="Bruford M.W."/>
            <person name="Li Q."/>
            <person name="Ma L."/>
            <person name="Guo Y."/>
            <person name="An N."/>
            <person name="Hu Y."/>
            <person name="Zheng Y."/>
            <person name="Shi Y."/>
            <person name="Li Z."/>
            <person name="Liu Q."/>
            <person name="Chen Y."/>
            <person name="Zhao J."/>
            <person name="Qu N."/>
            <person name="Zhao S."/>
            <person name="Tian F."/>
            <person name="Wang X."/>
            <person name="Wang H."/>
            <person name="Xu L."/>
            <person name="Liu X."/>
            <person name="Vinar T."/>
            <person name="Wang Y."/>
            <person name="Lam T.W."/>
            <person name="Yiu S.M."/>
            <person name="Liu S."/>
            <person name="Zhang H."/>
            <person name="Li D."/>
            <person name="Huang Y."/>
            <person name="Wang X."/>
            <person name="Yang G."/>
            <person name="Jiang Z."/>
            <person name="Wang J."/>
            <person name="Qin N."/>
            <person name="Li L."/>
            <person name="Li J."/>
            <person name="Bolund L."/>
            <person name="Kristiansen K."/>
            <person name="Wong G.K."/>
            <person name="Olson M."/>
            <person name="Zhang X."/>
            <person name="Li S."/>
            <person name="Yang H."/>
            <person name="Wang J."/>
            <person name="Wang J."/>
        </authorList>
    </citation>
    <scope>NUCLEOTIDE SEQUENCE [LARGE SCALE GENOMIC DNA]</scope>
</reference>
<dbReference type="Proteomes" id="UP000008912">
    <property type="component" value="Unassembled WGS sequence"/>
</dbReference>
<evidence type="ECO:0000256" key="7">
    <source>
        <dbReference type="ARBA" id="ARBA00022843"/>
    </source>
</evidence>
<evidence type="ECO:0000256" key="3">
    <source>
        <dbReference type="ARBA" id="ARBA00022490"/>
    </source>
</evidence>
<evidence type="ECO:0000256" key="2">
    <source>
        <dbReference type="ARBA" id="ARBA00004496"/>
    </source>
</evidence>
<keyword evidence="8" id="KW-0391">Immunity</keyword>
<keyword evidence="12" id="KW-0010">Activator</keyword>
<evidence type="ECO:0000256" key="10">
    <source>
        <dbReference type="ARBA" id="ARBA00023015"/>
    </source>
</evidence>
<dbReference type="InterPro" id="IPR019471">
    <property type="entry name" value="Interferon_reg_factor-3"/>
</dbReference>
<feature type="domain" description="IRF tryptophan pentad repeat" evidence="16">
    <location>
        <begin position="11"/>
        <end position="126"/>
    </location>
</feature>
<dbReference type="SUPFAM" id="SSF49879">
    <property type="entry name" value="SMAD/FHA domain"/>
    <property type="match status" value="1"/>
</dbReference>
<keyword evidence="14" id="KW-0539">Nucleus</keyword>
<sequence>MAEAPERGPPRLLFGDWLLGEVSSGRYEGLRWLDAARTRFRVPWKHFARKDLGEADSRIFKAWAVARGRWPPSSGGGGDQLALEGTLRASWKTNFRCALRSTQRFVMLQDNSGDPNDPHKVYGLSSKLGWRGEAPQGRAETWCCGGAGTLLCPGDSLWSRFVLSETGLKSPLFGPAGNAGDLLLQALQQSCLEDHLLEAAWGAESAPPEAPGERLSLEPCPPVAGEQILARPGRAPPAAQAEPSLRALDVTITYKGRTVLQETVWHPSFVLLYGPPSPAATATASQHVAFPSPAELPDQKQLHYTEKLLQHVAPGLQLELRGHGLWARRLGKCKVYWEVGGPLGSASPSTPPRLLQRNQDTPIFDFGTFFREMMEFRARRRRGSPHYTIYLGFGQDLSAGRPKEKSLVLVKLEPRLCRAHLECVQREGVSSLDSSSLGLCLSSSNSLYEDLEHFLMEVEQPA</sequence>
<evidence type="ECO:0000256" key="4">
    <source>
        <dbReference type="ARBA" id="ARBA00022499"/>
    </source>
</evidence>
<dbReference type="PROSITE" id="PS00601">
    <property type="entry name" value="IRF_1"/>
    <property type="match status" value="1"/>
</dbReference>
<dbReference type="GO" id="GO:0045089">
    <property type="term" value="P:positive regulation of innate immune response"/>
    <property type="evidence" value="ECO:0007669"/>
    <property type="project" value="UniProtKB-ARBA"/>
</dbReference>
<dbReference type="FunFam" id="1.10.10.10:FF:000375">
    <property type="entry name" value="Interferon regulatory factor 7"/>
    <property type="match status" value="1"/>
</dbReference>
<name>A0A7N5JBG4_AILME</name>
<keyword evidence="9" id="KW-0007">Acetylation</keyword>
<evidence type="ECO:0000313" key="18">
    <source>
        <dbReference type="Proteomes" id="UP000008912"/>
    </source>
</evidence>
<dbReference type="AlphaFoldDB" id="A0A7N5JBG4"/>
<dbReference type="GO" id="GO:0000978">
    <property type="term" value="F:RNA polymerase II cis-regulatory region sequence-specific DNA binding"/>
    <property type="evidence" value="ECO:0007669"/>
    <property type="project" value="TreeGrafter"/>
</dbReference>
<dbReference type="SUPFAM" id="SSF46785">
    <property type="entry name" value="Winged helix' DNA-binding domain"/>
    <property type="match status" value="1"/>
</dbReference>
<evidence type="ECO:0000313" key="17">
    <source>
        <dbReference type="Ensembl" id="ENSAMEP00000022878.1"/>
    </source>
</evidence>
<dbReference type="GO" id="GO:0032727">
    <property type="term" value="P:positive regulation of interferon-alpha production"/>
    <property type="evidence" value="ECO:0007669"/>
    <property type="project" value="UniProtKB-ARBA"/>
</dbReference>
<dbReference type="Ensembl" id="ENSAMET00000050365.1">
    <property type="protein sequence ID" value="ENSAMEP00000022878.1"/>
    <property type="gene ID" value="ENSAMEG00000010613.2"/>
</dbReference>
<protein>
    <recommendedName>
        <fullName evidence="15">Interferon regulatory factor 7</fullName>
    </recommendedName>
</protein>
<reference evidence="17" key="3">
    <citation type="submission" date="2025-09" db="UniProtKB">
        <authorList>
            <consortium name="Ensembl"/>
        </authorList>
    </citation>
    <scope>IDENTIFICATION</scope>
</reference>
<gene>
    <name evidence="17" type="primary">IRF7</name>
</gene>
<keyword evidence="13" id="KW-0804">Transcription</keyword>
<comment type="subcellular location">
    <subcellularLocation>
        <location evidence="2">Cytoplasm</location>
    </subcellularLocation>
    <subcellularLocation>
        <location evidence="1">Nucleus</location>
    </subcellularLocation>
</comment>
<organism evidence="17 18">
    <name type="scientific">Ailuropoda melanoleuca</name>
    <name type="common">Giant panda</name>
    <dbReference type="NCBI Taxonomy" id="9646"/>
    <lineage>
        <taxon>Eukaryota</taxon>
        <taxon>Metazoa</taxon>
        <taxon>Chordata</taxon>
        <taxon>Craniata</taxon>
        <taxon>Vertebrata</taxon>
        <taxon>Euteleostomi</taxon>
        <taxon>Mammalia</taxon>
        <taxon>Eutheria</taxon>
        <taxon>Laurasiatheria</taxon>
        <taxon>Carnivora</taxon>
        <taxon>Caniformia</taxon>
        <taxon>Ursidae</taxon>
        <taxon>Ailuropoda</taxon>
    </lineage>
</organism>
<dbReference type="GO" id="GO:0045893">
    <property type="term" value="P:positive regulation of DNA-templated transcription"/>
    <property type="evidence" value="ECO:0007669"/>
    <property type="project" value="UniProtKB-ARBA"/>
</dbReference>
<dbReference type="GO" id="GO:0045087">
    <property type="term" value="P:innate immune response"/>
    <property type="evidence" value="ECO:0007669"/>
    <property type="project" value="UniProtKB-KW"/>
</dbReference>
<dbReference type="GO" id="GO:0005737">
    <property type="term" value="C:cytoplasm"/>
    <property type="evidence" value="ECO:0007669"/>
    <property type="project" value="UniProtKB-SubCell"/>
</dbReference>
<dbReference type="InterPro" id="IPR019817">
    <property type="entry name" value="Interferon_reg_fac_CS"/>
</dbReference>
<dbReference type="SMART" id="SM00348">
    <property type="entry name" value="IRF"/>
    <property type="match status" value="1"/>
</dbReference>
<dbReference type="InterPro" id="IPR036388">
    <property type="entry name" value="WH-like_DNA-bd_sf"/>
</dbReference>
<evidence type="ECO:0000259" key="16">
    <source>
        <dbReference type="PROSITE" id="PS51507"/>
    </source>
</evidence>
<evidence type="ECO:0000256" key="9">
    <source>
        <dbReference type="ARBA" id="ARBA00022990"/>
    </source>
</evidence>
<dbReference type="SMART" id="SM01243">
    <property type="entry name" value="IRF-3"/>
    <property type="match status" value="1"/>
</dbReference>
<accession>A0A7N5JBG4</accession>
<dbReference type="CDD" id="cd00103">
    <property type="entry name" value="IRF"/>
    <property type="match status" value="1"/>
</dbReference>
<dbReference type="Gene3D" id="1.10.10.10">
    <property type="entry name" value="Winged helix-like DNA-binding domain superfamily/Winged helix DNA-binding domain"/>
    <property type="match status" value="1"/>
</dbReference>
<dbReference type="GO" id="GO:0032728">
    <property type="term" value="P:positive regulation of interferon-beta production"/>
    <property type="evidence" value="ECO:0007669"/>
    <property type="project" value="UniProtKB-ARBA"/>
</dbReference>
<evidence type="ECO:0000256" key="14">
    <source>
        <dbReference type="ARBA" id="ARBA00023242"/>
    </source>
</evidence>
<keyword evidence="10" id="KW-0805">Transcription regulation</keyword>
<dbReference type="GO" id="GO:0007165">
    <property type="term" value="P:signal transduction"/>
    <property type="evidence" value="ECO:0007669"/>
    <property type="project" value="UniProtKB-ARBA"/>
</dbReference>
<evidence type="ECO:0000256" key="5">
    <source>
        <dbReference type="ARBA" id="ARBA00022553"/>
    </source>
</evidence>
<dbReference type="Pfam" id="PF10401">
    <property type="entry name" value="IRF-3"/>
    <property type="match status" value="1"/>
</dbReference>
<keyword evidence="4" id="KW-1017">Isopeptide bond</keyword>
<evidence type="ECO:0000256" key="6">
    <source>
        <dbReference type="ARBA" id="ARBA00022588"/>
    </source>
</evidence>
<evidence type="ECO:0000256" key="12">
    <source>
        <dbReference type="ARBA" id="ARBA00023159"/>
    </source>
</evidence>
<evidence type="ECO:0000256" key="13">
    <source>
        <dbReference type="ARBA" id="ARBA00023163"/>
    </source>
</evidence>
<proteinExistence type="predicted"/>
<keyword evidence="3" id="KW-0963">Cytoplasm</keyword>
<evidence type="ECO:0000256" key="1">
    <source>
        <dbReference type="ARBA" id="ARBA00004123"/>
    </source>
</evidence>
<evidence type="ECO:0000256" key="8">
    <source>
        <dbReference type="ARBA" id="ARBA00022859"/>
    </source>
</evidence>
<dbReference type="InterPro" id="IPR017855">
    <property type="entry name" value="SMAD-like_dom_sf"/>
</dbReference>
<dbReference type="Pfam" id="PF00605">
    <property type="entry name" value="IRF"/>
    <property type="match status" value="1"/>
</dbReference>
<dbReference type="GO" id="GO:0051607">
    <property type="term" value="P:defense response to virus"/>
    <property type="evidence" value="ECO:0007669"/>
    <property type="project" value="UniProtKB-ARBA"/>
</dbReference>
<reference evidence="17" key="2">
    <citation type="submission" date="2025-08" db="UniProtKB">
        <authorList>
            <consortium name="Ensembl"/>
        </authorList>
    </citation>
    <scope>IDENTIFICATION</scope>
</reference>
<dbReference type="PANTHER" id="PTHR11949:SF2">
    <property type="entry name" value="INTERFERON REGULATORY FACTOR 7"/>
    <property type="match status" value="1"/>
</dbReference>
<keyword evidence="11" id="KW-0238">DNA-binding</keyword>
<evidence type="ECO:0000256" key="15">
    <source>
        <dbReference type="ARBA" id="ARBA00067362"/>
    </source>
</evidence>
<dbReference type="InterPro" id="IPR036390">
    <property type="entry name" value="WH_DNA-bd_sf"/>
</dbReference>
<dbReference type="GO" id="GO:0000981">
    <property type="term" value="F:DNA-binding transcription factor activity, RNA polymerase II-specific"/>
    <property type="evidence" value="ECO:0007669"/>
    <property type="project" value="TreeGrafter"/>
</dbReference>
<keyword evidence="5" id="KW-0597">Phosphoprotein</keyword>
<dbReference type="InterPro" id="IPR001346">
    <property type="entry name" value="Interferon_reg_fact_DNA-bd_dom"/>
</dbReference>
<dbReference type="PANTHER" id="PTHR11949">
    <property type="entry name" value="INTERFERON REGULATORY FACTOR"/>
    <property type="match status" value="1"/>
</dbReference>